<evidence type="ECO:0000313" key="1">
    <source>
        <dbReference type="EMBL" id="KND90465.1"/>
    </source>
</evidence>
<dbReference type="OrthoDB" id="5134445at2759"/>
<name>A0A0L0N9K6_TOLOC</name>
<dbReference type="STRING" id="1163406.A0A0L0N9K6"/>
<keyword evidence="2" id="KW-1185">Reference proteome</keyword>
<proteinExistence type="predicted"/>
<protein>
    <submittedName>
        <fullName evidence="1">Uncharacterized protein</fullName>
    </submittedName>
</protein>
<dbReference type="Proteomes" id="UP000036947">
    <property type="component" value="Unassembled WGS sequence"/>
</dbReference>
<sequence length="64" mass="7688">MVDLAQCRLRGADESDWELGRAKWRQDEEGAVGYVMRHRLQKVGFDLVFEHSWRYLKFAERESE</sequence>
<dbReference type="AlphaFoldDB" id="A0A0L0N9K6"/>
<gene>
    <name evidence="1" type="ORF">TOPH_05002</name>
</gene>
<comment type="caution">
    <text evidence="1">The sequence shown here is derived from an EMBL/GenBank/DDBJ whole genome shotgun (WGS) entry which is preliminary data.</text>
</comment>
<organism evidence="1 2">
    <name type="scientific">Tolypocladium ophioglossoides (strain CBS 100239)</name>
    <name type="common">Snaketongue truffleclub</name>
    <name type="synonym">Elaphocordyceps ophioglossoides</name>
    <dbReference type="NCBI Taxonomy" id="1163406"/>
    <lineage>
        <taxon>Eukaryota</taxon>
        <taxon>Fungi</taxon>
        <taxon>Dikarya</taxon>
        <taxon>Ascomycota</taxon>
        <taxon>Pezizomycotina</taxon>
        <taxon>Sordariomycetes</taxon>
        <taxon>Hypocreomycetidae</taxon>
        <taxon>Hypocreales</taxon>
        <taxon>Ophiocordycipitaceae</taxon>
        <taxon>Tolypocladium</taxon>
    </lineage>
</organism>
<accession>A0A0L0N9K6</accession>
<reference evidence="1 2" key="1">
    <citation type="journal article" date="2015" name="BMC Genomics">
        <title>The genome of the truffle-parasite Tolypocladium ophioglossoides and the evolution of antifungal peptaibiotics.</title>
        <authorList>
            <person name="Quandt C.A."/>
            <person name="Bushley K.E."/>
            <person name="Spatafora J.W."/>
        </authorList>
    </citation>
    <scope>NUCLEOTIDE SEQUENCE [LARGE SCALE GENOMIC DNA]</scope>
    <source>
        <strain evidence="1 2">CBS 100239</strain>
    </source>
</reference>
<dbReference type="EMBL" id="LFRF01000013">
    <property type="protein sequence ID" value="KND90465.1"/>
    <property type="molecule type" value="Genomic_DNA"/>
</dbReference>
<evidence type="ECO:0000313" key="2">
    <source>
        <dbReference type="Proteomes" id="UP000036947"/>
    </source>
</evidence>